<evidence type="ECO:0000256" key="1">
    <source>
        <dbReference type="SAM" id="MobiDB-lite"/>
    </source>
</evidence>
<name>A0A914WBC1_9BILA</name>
<evidence type="ECO:0000256" key="2">
    <source>
        <dbReference type="SAM" id="SignalP"/>
    </source>
</evidence>
<feature type="compositionally biased region" description="Polar residues" evidence="1">
    <location>
        <begin position="31"/>
        <end position="43"/>
    </location>
</feature>
<keyword evidence="3" id="KW-1185">Reference proteome</keyword>
<dbReference type="AlphaFoldDB" id="A0A914WBC1"/>
<evidence type="ECO:0000313" key="3">
    <source>
        <dbReference type="Proteomes" id="UP000887566"/>
    </source>
</evidence>
<accession>A0A914WBC1</accession>
<feature type="signal peptide" evidence="2">
    <location>
        <begin position="1"/>
        <end position="18"/>
    </location>
</feature>
<feature type="chain" id="PRO_5036884866" evidence="2">
    <location>
        <begin position="19"/>
        <end position="146"/>
    </location>
</feature>
<sequence>MWVVLALVILFLILFCCCGYIGNKITPKAAKSSNQESEGSQNAGEVKFRRLNSPENPLDQVFMAVDENGRRAGPLVRRREGNILVPLTSVQQARHQHQNQPPLQQYSMPLLQQLQQVQPSSPIPPDHDDELPPSYEEYARMNMSTV</sequence>
<keyword evidence="2" id="KW-0732">Signal</keyword>
<organism evidence="3 4">
    <name type="scientific">Plectus sambesii</name>
    <dbReference type="NCBI Taxonomy" id="2011161"/>
    <lineage>
        <taxon>Eukaryota</taxon>
        <taxon>Metazoa</taxon>
        <taxon>Ecdysozoa</taxon>
        <taxon>Nematoda</taxon>
        <taxon>Chromadorea</taxon>
        <taxon>Plectida</taxon>
        <taxon>Plectina</taxon>
        <taxon>Plectoidea</taxon>
        <taxon>Plectidae</taxon>
        <taxon>Plectus</taxon>
    </lineage>
</organism>
<proteinExistence type="predicted"/>
<feature type="region of interest" description="Disordered" evidence="1">
    <location>
        <begin position="114"/>
        <end position="134"/>
    </location>
</feature>
<feature type="region of interest" description="Disordered" evidence="1">
    <location>
        <begin position="29"/>
        <end position="54"/>
    </location>
</feature>
<evidence type="ECO:0000313" key="4">
    <source>
        <dbReference type="WBParaSite" id="PSAMB.scaffold3627size17531.g22058.t1"/>
    </source>
</evidence>
<dbReference type="WBParaSite" id="PSAMB.scaffold3627size17531.g22058.t1">
    <property type="protein sequence ID" value="PSAMB.scaffold3627size17531.g22058.t1"/>
    <property type="gene ID" value="PSAMB.scaffold3627size17531.g22058"/>
</dbReference>
<dbReference type="Proteomes" id="UP000887566">
    <property type="component" value="Unplaced"/>
</dbReference>
<reference evidence="4" key="1">
    <citation type="submission" date="2022-11" db="UniProtKB">
        <authorList>
            <consortium name="WormBaseParasite"/>
        </authorList>
    </citation>
    <scope>IDENTIFICATION</scope>
</reference>
<protein>
    <submittedName>
        <fullName evidence="4">Uncharacterized protein</fullName>
    </submittedName>
</protein>